<organism evidence="2 3">
    <name type="scientific">Rhodoferax sediminis</name>
    <dbReference type="NCBI Taxonomy" id="2509614"/>
    <lineage>
        <taxon>Bacteria</taxon>
        <taxon>Pseudomonadati</taxon>
        <taxon>Pseudomonadota</taxon>
        <taxon>Betaproteobacteria</taxon>
        <taxon>Burkholderiales</taxon>
        <taxon>Comamonadaceae</taxon>
        <taxon>Rhodoferax</taxon>
    </lineage>
</organism>
<proteinExistence type="predicted"/>
<reference evidence="2 3" key="1">
    <citation type="submission" date="2019-01" db="EMBL/GenBank/DDBJ databases">
        <title>Genomic insights into a novel species Rhodoferax sp.</title>
        <authorList>
            <person name="Jin L."/>
        </authorList>
    </citation>
    <scope>NUCLEOTIDE SEQUENCE [LARGE SCALE GENOMIC DNA]</scope>
    <source>
        <strain evidence="2 3">CHu59-6-5</strain>
    </source>
</reference>
<name>A0A515DEN1_9BURK</name>
<dbReference type="RefSeq" id="WP_077562588.1">
    <property type="nucleotide sequence ID" value="NZ_CP035503.1"/>
</dbReference>
<keyword evidence="1" id="KW-0812">Transmembrane</keyword>
<dbReference type="Proteomes" id="UP000316798">
    <property type="component" value="Chromosome"/>
</dbReference>
<evidence type="ECO:0000313" key="3">
    <source>
        <dbReference type="Proteomes" id="UP000316798"/>
    </source>
</evidence>
<dbReference type="PROSITE" id="PS51257">
    <property type="entry name" value="PROKAR_LIPOPROTEIN"/>
    <property type="match status" value="1"/>
</dbReference>
<keyword evidence="1" id="KW-1133">Transmembrane helix</keyword>
<dbReference type="KEGG" id="rhf:EUB48_17440"/>
<accession>A0A515DEN1</accession>
<dbReference type="Pfam" id="PF16137">
    <property type="entry name" value="DUF4845"/>
    <property type="match status" value="1"/>
</dbReference>
<gene>
    <name evidence="2" type="ORF">EUB48_17440</name>
</gene>
<evidence type="ECO:0000256" key="1">
    <source>
        <dbReference type="SAM" id="Phobius"/>
    </source>
</evidence>
<dbReference type="EMBL" id="CP035503">
    <property type="protein sequence ID" value="QDL38872.1"/>
    <property type="molecule type" value="Genomic_DNA"/>
</dbReference>
<dbReference type="OrthoDB" id="9133279at2"/>
<protein>
    <submittedName>
        <fullName evidence="2">DUF4845 domain-containing protein</fullName>
    </submittedName>
</protein>
<dbReference type="AlphaFoldDB" id="A0A515DEN1"/>
<keyword evidence="3" id="KW-1185">Reference proteome</keyword>
<keyword evidence="1" id="KW-0472">Membrane</keyword>
<feature type="transmembrane region" description="Helical" evidence="1">
    <location>
        <begin position="12"/>
        <end position="35"/>
    </location>
</feature>
<evidence type="ECO:0000313" key="2">
    <source>
        <dbReference type="EMBL" id="QDL38872.1"/>
    </source>
</evidence>
<dbReference type="InterPro" id="IPR032314">
    <property type="entry name" value="DUF4845"/>
</dbReference>
<sequence>MQRQFKSRQRGLSFIGLIFFGGILACIGVMLAQVAPTVIEYQSISKAVDKAAREGNSVVEVRTIFDKAADIDYITAITGKDLDVTKDGDKVVVNFAYNKEIHMVGPAYLLLKYSGRSK</sequence>